<evidence type="ECO:0000256" key="5">
    <source>
        <dbReference type="ARBA" id="ARBA00022807"/>
    </source>
</evidence>
<proteinExistence type="inferred from homology"/>
<dbReference type="GO" id="GO:0006511">
    <property type="term" value="P:ubiquitin-dependent protein catabolic process"/>
    <property type="evidence" value="ECO:0007669"/>
    <property type="project" value="UniProtKB-UniRule"/>
</dbReference>
<gene>
    <name evidence="10" type="ORF">T440DRAFT_507563</name>
</gene>
<feature type="region of interest" description="Disordered" evidence="8">
    <location>
        <begin position="1"/>
        <end position="82"/>
    </location>
</feature>
<evidence type="ECO:0000256" key="2">
    <source>
        <dbReference type="ARBA" id="ARBA00022670"/>
    </source>
</evidence>
<dbReference type="PANTHER" id="PTHR10589">
    <property type="entry name" value="UBIQUITIN CARBOXYL-TERMINAL HYDROLASE"/>
    <property type="match status" value="1"/>
</dbReference>
<dbReference type="PANTHER" id="PTHR10589:SF29">
    <property type="entry name" value="UBIQUITIN CARBOXYL-TERMINAL HYDROLASE"/>
    <property type="match status" value="1"/>
</dbReference>
<dbReference type="GO" id="GO:0004843">
    <property type="term" value="F:cysteine-type deubiquitinase activity"/>
    <property type="evidence" value="ECO:0007669"/>
    <property type="project" value="UniProtKB-UniRule"/>
</dbReference>
<sequence>MVILTTESDIVSDTMIVPSQETSADTTNGAKPSNVGSPNSRKRKRQDAAPKDSESNMTEDSSAETSAKEGTPSAARSPSPPIIDKTNWQGFCEIESDPAYFSVILREMGVKDVTVREVFAMDPDYLQESLPQPIHGLILLFHYREFGNEDQPAECPSDVWFANQLPAQNSCATLAMINILMNSTNVQIGEHLSQFKDFTKDFAPYQRGEALASFDYIKRIHNSFAKKMDILESDKLLFSKVSRAQRLKAQQQESESTTANKNKNKRGTKSRRRAPSTDSATTTTSTHESHKETGHHFIAFLPIGTQVWKLDGLDKQPTIMGTFDPNSSSNNSAQKTWLSAVSDTIAALMAAGDDDYGVIALSQSPLLALRQRACLVYNTMTFIDDHLSQSNKDWKAFVAEDTQKPCPKLLGIESQLLAHPMSETDVHNIISSTPSHAVEKYTALAKELEQLGAQIVLEVQSEVEEENKAKMRRFDTGPVIRRWLEMLAQNGHLEANLHRFMPGGGGGGRGRK</sequence>
<protein>
    <recommendedName>
        <fullName evidence="7">Ubiquitin carboxyl-terminal hydrolase</fullName>
        <ecNumber evidence="7">3.4.19.12</ecNumber>
    </recommendedName>
</protein>
<dbReference type="Proteomes" id="UP000799423">
    <property type="component" value="Unassembled WGS sequence"/>
</dbReference>
<keyword evidence="3 6" id="KW-0833">Ubl conjugation pathway</keyword>
<dbReference type="OrthoDB" id="1924260at2759"/>
<keyword evidence="5 6" id="KW-0788">Thiol protease</keyword>
<evidence type="ECO:0000256" key="4">
    <source>
        <dbReference type="ARBA" id="ARBA00022801"/>
    </source>
</evidence>
<evidence type="ECO:0000256" key="1">
    <source>
        <dbReference type="ARBA" id="ARBA00000707"/>
    </source>
</evidence>
<feature type="site" description="Transition state stabilizer" evidence="6">
    <location>
        <position position="164"/>
    </location>
</feature>
<dbReference type="InterPro" id="IPR001578">
    <property type="entry name" value="Peptidase_C12_UCH"/>
</dbReference>
<feature type="compositionally biased region" description="Polar residues" evidence="8">
    <location>
        <begin position="248"/>
        <end position="261"/>
    </location>
</feature>
<feature type="active site" description="Nucleophile" evidence="6">
    <location>
        <position position="171"/>
    </location>
</feature>
<feature type="compositionally biased region" description="Low complexity" evidence="8">
    <location>
        <begin position="276"/>
        <end position="286"/>
    </location>
</feature>
<organism evidence="10 11">
    <name type="scientific">Plenodomus tracheiphilus IPT5</name>
    <dbReference type="NCBI Taxonomy" id="1408161"/>
    <lineage>
        <taxon>Eukaryota</taxon>
        <taxon>Fungi</taxon>
        <taxon>Dikarya</taxon>
        <taxon>Ascomycota</taxon>
        <taxon>Pezizomycotina</taxon>
        <taxon>Dothideomycetes</taxon>
        <taxon>Pleosporomycetidae</taxon>
        <taxon>Pleosporales</taxon>
        <taxon>Pleosporineae</taxon>
        <taxon>Leptosphaeriaceae</taxon>
        <taxon>Plenodomus</taxon>
    </lineage>
</organism>
<feature type="site" description="Important for enzyme activity" evidence="6">
    <location>
        <position position="311"/>
    </location>
</feature>
<dbReference type="InterPro" id="IPR036959">
    <property type="entry name" value="Peptidase_C12_UCH_sf"/>
</dbReference>
<dbReference type="PROSITE" id="PS52048">
    <property type="entry name" value="UCH_DOMAIN"/>
    <property type="match status" value="1"/>
</dbReference>
<dbReference type="AlphaFoldDB" id="A0A6A7B720"/>
<comment type="similarity">
    <text evidence="6 7">Belongs to the peptidase C12 family.</text>
</comment>
<keyword evidence="2 6" id="KW-0645">Protease</keyword>
<dbReference type="Pfam" id="PF01088">
    <property type="entry name" value="Peptidase_C12"/>
    <property type="match status" value="1"/>
</dbReference>
<keyword evidence="11" id="KW-1185">Reference proteome</keyword>
<feature type="active site" description="Proton donor" evidence="6">
    <location>
        <position position="296"/>
    </location>
</feature>
<name>A0A6A7B720_9PLEO</name>
<dbReference type="GO" id="GO:0016579">
    <property type="term" value="P:protein deubiquitination"/>
    <property type="evidence" value="ECO:0007669"/>
    <property type="project" value="TreeGrafter"/>
</dbReference>
<feature type="region of interest" description="Disordered" evidence="8">
    <location>
        <begin position="247"/>
        <end position="291"/>
    </location>
</feature>
<dbReference type="EC" id="3.4.19.12" evidence="7"/>
<accession>A0A6A7B720</accession>
<comment type="catalytic activity">
    <reaction evidence="1 6 7">
        <text>Thiol-dependent hydrolysis of ester, thioester, amide, peptide and isopeptide bonds formed by the C-terminal Gly of ubiquitin (a 76-residue protein attached to proteins as an intracellular targeting signal).</text>
        <dbReference type="EC" id="3.4.19.12"/>
    </reaction>
</comment>
<dbReference type="GO" id="GO:0005737">
    <property type="term" value="C:cytoplasm"/>
    <property type="evidence" value="ECO:0007669"/>
    <property type="project" value="TreeGrafter"/>
</dbReference>
<dbReference type="InterPro" id="IPR038765">
    <property type="entry name" value="Papain-like_cys_pep_sf"/>
</dbReference>
<keyword evidence="4 6" id="KW-0378">Hydrolase</keyword>
<feature type="compositionally biased region" description="Basic residues" evidence="8">
    <location>
        <begin position="262"/>
        <end position="274"/>
    </location>
</feature>
<feature type="compositionally biased region" description="Polar residues" evidence="8">
    <location>
        <begin position="1"/>
        <end position="39"/>
    </location>
</feature>
<evidence type="ECO:0000259" key="9">
    <source>
        <dbReference type="PROSITE" id="PS52048"/>
    </source>
</evidence>
<dbReference type="Gene3D" id="3.40.532.10">
    <property type="entry name" value="Peptidase C12, ubiquitin carboxyl-terminal hydrolase"/>
    <property type="match status" value="1"/>
</dbReference>
<evidence type="ECO:0000313" key="10">
    <source>
        <dbReference type="EMBL" id="KAF2851271.1"/>
    </source>
</evidence>
<feature type="compositionally biased region" description="Polar residues" evidence="8">
    <location>
        <begin position="55"/>
        <end position="65"/>
    </location>
</feature>
<evidence type="ECO:0000256" key="8">
    <source>
        <dbReference type="SAM" id="MobiDB-lite"/>
    </source>
</evidence>
<dbReference type="EMBL" id="MU006303">
    <property type="protein sequence ID" value="KAF2851271.1"/>
    <property type="molecule type" value="Genomic_DNA"/>
</dbReference>
<reference evidence="10" key="1">
    <citation type="submission" date="2020-01" db="EMBL/GenBank/DDBJ databases">
        <authorList>
            <consortium name="DOE Joint Genome Institute"/>
            <person name="Haridas S."/>
            <person name="Albert R."/>
            <person name="Binder M."/>
            <person name="Bloem J."/>
            <person name="Labutti K."/>
            <person name="Salamov A."/>
            <person name="Andreopoulos B."/>
            <person name="Baker S.E."/>
            <person name="Barry K."/>
            <person name="Bills G."/>
            <person name="Bluhm B.H."/>
            <person name="Cannon C."/>
            <person name="Castanera R."/>
            <person name="Culley D.E."/>
            <person name="Daum C."/>
            <person name="Ezra D."/>
            <person name="Gonzalez J.B."/>
            <person name="Henrissat B."/>
            <person name="Kuo A."/>
            <person name="Liang C."/>
            <person name="Lipzen A."/>
            <person name="Lutzoni F."/>
            <person name="Magnuson J."/>
            <person name="Mondo S."/>
            <person name="Nolan M."/>
            <person name="Ohm R."/>
            <person name="Pangilinan J."/>
            <person name="Park H.-J."/>
            <person name="Ramirez L."/>
            <person name="Alfaro M."/>
            <person name="Sun H."/>
            <person name="Tritt A."/>
            <person name="Yoshinaga Y."/>
            <person name="Zwiers L.-H."/>
            <person name="Turgeon B.G."/>
            <person name="Goodwin S.B."/>
            <person name="Spatafora J.W."/>
            <person name="Crous P.W."/>
            <person name="Grigoriev I.V."/>
        </authorList>
    </citation>
    <scope>NUCLEOTIDE SEQUENCE</scope>
    <source>
        <strain evidence="10">IPT5</strain>
    </source>
</reference>
<feature type="domain" description="UCH catalytic" evidence="9">
    <location>
        <begin position="90"/>
        <end position="371"/>
    </location>
</feature>
<evidence type="ECO:0000313" key="11">
    <source>
        <dbReference type="Proteomes" id="UP000799423"/>
    </source>
</evidence>
<dbReference type="SUPFAM" id="SSF54001">
    <property type="entry name" value="Cysteine proteinases"/>
    <property type="match status" value="1"/>
</dbReference>
<evidence type="ECO:0000256" key="3">
    <source>
        <dbReference type="ARBA" id="ARBA00022786"/>
    </source>
</evidence>
<dbReference type="PRINTS" id="PR00707">
    <property type="entry name" value="UBCTHYDRLASE"/>
</dbReference>
<evidence type="ECO:0000256" key="6">
    <source>
        <dbReference type="PROSITE-ProRule" id="PRU01393"/>
    </source>
</evidence>
<evidence type="ECO:0000256" key="7">
    <source>
        <dbReference type="RuleBase" id="RU361215"/>
    </source>
</evidence>